<organism evidence="2 3">
    <name type="scientific">Paenibacillus eucommiae</name>
    <dbReference type="NCBI Taxonomy" id="1355755"/>
    <lineage>
        <taxon>Bacteria</taxon>
        <taxon>Bacillati</taxon>
        <taxon>Bacillota</taxon>
        <taxon>Bacilli</taxon>
        <taxon>Bacillales</taxon>
        <taxon>Paenibacillaceae</taxon>
        <taxon>Paenibacillus</taxon>
    </lineage>
</organism>
<evidence type="ECO:0000313" key="3">
    <source>
        <dbReference type="Proteomes" id="UP001519287"/>
    </source>
</evidence>
<evidence type="ECO:0000256" key="1">
    <source>
        <dbReference type="SAM" id="MobiDB-lite"/>
    </source>
</evidence>
<gene>
    <name evidence="2" type="ORF">J2Z66_004862</name>
</gene>
<name>A0ABS4J093_9BACL</name>
<dbReference type="Gene3D" id="3.20.20.70">
    <property type="entry name" value="Aldolase class I"/>
    <property type="match status" value="1"/>
</dbReference>
<comment type="caution">
    <text evidence="2">The sequence shown here is derived from an EMBL/GenBank/DDBJ whole genome shotgun (WGS) entry which is preliminary data.</text>
</comment>
<sequence>MTDTAAKVDVFNWNLPRFMPVEVAVSANGVELKCCGEVVALKGALFKTQSDYELNELWRFEEYLGQEGHQGQKGQNFRVLSLDLTADRQTILHKVSWFAGDWEAYDEKLVHSTALQDNFLFLRKGKISFFLSLDFPSSQINQDGISYEPWDQIAANETYTCHTVSVGACVLSGVKIGDYDRSEIEALSSYIEQRFPQKFERPVTGITCITNGMTDVSEGRIFYSMYDNPTLLLDPDVLEREIDLCAEAGFEYYQVFEGVFDWPDDDTKIGHALRNLVKYGADRGVRVGDYVHPGELYCPHYNYEHRHLDKPEWRQLSADGTRGQLCLGCKDYADFLRDQVVSHNRKYNEQMVCLDMLDIAPCYSTTHNHPKGDVYHQVRGLVDLMVSLAALHPEYLIWSNSGNWLEFMPKLVWYNPNIYLTDPHVREYSPNLNMLKLMGDTRREQMVTFHNTYFVPYRYYSNCEYYFVKRSRVSDLLFFEYSILQGLAVTPNIFMGEWRTFLERIPSGKRAECVAFMKKWLSFIKSNFDVWKHTKQFGDAPSIGGMEAYSHVEKDRGFLCFVNSNPFPGTIRFQLDGSIGLEKEALYDLFEIYPMECPLAEQPLPYAAFGDFITFELPAHSVRYIEIKPYVKPDSLKVLGLPAEITQTEQGYRLLLKAPQGEQVRLGLILPDGEAVEQVFAQQVPTVPMYTFPAAAQLYDAAASTNRNVAQVEVTFPRIKAPRELTNWVMQPGNMEVKLPQMEKSPFLGAIVQGAYSENYEVWLDVVVKQNDPEPSQLEHSDLKENDSEPGQLEHSDLKENDSESSRLEHSDLKENDSESNQLKQNELTQIHALSMPEQDEQLFSGKTHTFETDFDLPFMGWDSFSPGYGDDAVIELAFTDPGRVSEISAAINGEPIEVRRYPYATNKAWYSYYIVLTGNVKLGKLKLSVKIDWVD</sequence>
<dbReference type="EMBL" id="JAGGLB010000017">
    <property type="protein sequence ID" value="MBP1993245.1"/>
    <property type="molecule type" value="Genomic_DNA"/>
</dbReference>
<dbReference type="Proteomes" id="UP001519287">
    <property type="component" value="Unassembled WGS sequence"/>
</dbReference>
<dbReference type="InterPro" id="IPR017853">
    <property type="entry name" value="GH"/>
</dbReference>
<accession>A0ABS4J093</accession>
<evidence type="ECO:0000313" key="2">
    <source>
        <dbReference type="EMBL" id="MBP1993245.1"/>
    </source>
</evidence>
<keyword evidence="3" id="KW-1185">Reference proteome</keyword>
<reference evidence="2 3" key="1">
    <citation type="submission" date="2021-03" db="EMBL/GenBank/DDBJ databases">
        <title>Genomic Encyclopedia of Type Strains, Phase IV (KMG-IV): sequencing the most valuable type-strain genomes for metagenomic binning, comparative biology and taxonomic classification.</title>
        <authorList>
            <person name="Goeker M."/>
        </authorList>
    </citation>
    <scope>NUCLEOTIDE SEQUENCE [LARGE SCALE GENOMIC DNA]</scope>
    <source>
        <strain evidence="2 3">DSM 26048</strain>
    </source>
</reference>
<dbReference type="RefSeq" id="WP_209974914.1">
    <property type="nucleotide sequence ID" value="NZ_JAGGLB010000017.1"/>
</dbReference>
<protein>
    <submittedName>
        <fullName evidence="2">Uncharacterized protein</fullName>
    </submittedName>
</protein>
<proteinExistence type="predicted"/>
<feature type="region of interest" description="Disordered" evidence="1">
    <location>
        <begin position="773"/>
        <end position="822"/>
    </location>
</feature>
<feature type="compositionally biased region" description="Basic and acidic residues" evidence="1">
    <location>
        <begin position="777"/>
        <end position="817"/>
    </location>
</feature>
<dbReference type="InterPro" id="IPR013785">
    <property type="entry name" value="Aldolase_TIM"/>
</dbReference>
<dbReference type="SUPFAM" id="SSF51445">
    <property type="entry name" value="(Trans)glycosidases"/>
    <property type="match status" value="1"/>
</dbReference>